<feature type="active site" description="Proton acceptor" evidence="1">
    <location>
        <position position="165"/>
    </location>
</feature>
<dbReference type="InterPro" id="IPR007473">
    <property type="entry name" value="RlmJ"/>
</dbReference>
<comment type="caution">
    <text evidence="2">The sequence shown here is derived from an EMBL/GenBank/DDBJ whole genome shotgun (WGS) entry which is preliminary data.</text>
</comment>
<dbReference type="Pfam" id="PF04378">
    <property type="entry name" value="RsmJ"/>
    <property type="match status" value="1"/>
</dbReference>
<comment type="similarity">
    <text evidence="1">Belongs to the RlmJ family.</text>
</comment>
<evidence type="ECO:0000256" key="1">
    <source>
        <dbReference type="HAMAP-Rule" id="MF_00934"/>
    </source>
</evidence>
<dbReference type="PANTHER" id="PTHR37426:SF1">
    <property type="entry name" value="RIBOSOMAL RNA LARGE SUBUNIT METHYLTRANSFERASE J"/>
    <property type="match status" value="1"/>
</dbReference>
<keyword evidence="3" id="KW-1185">Reference proteome</keyword>
<dbReference type="EMBL" id="JAIRBM010000017">
    <property type="protein sequence ID" value="MBZ6078291.1"/>
    <property type="molecule type" value="Genomic_DNA"/>
</dbReference>
<name>A0ABS7VRV6_9HYPH</name>
<dbReference type="Proteomes" id="UP000704176">
    <property type="component" value="Unassembled WGS sequence"/>
</dbReference>
<feature type="binding site" evidence="1">
    <location>
        <position position="18"/>
    </location>
    <ligand>
        <name>S-adenosyl-L-methionine</name>
        <dbReference type="ChEBI" id="CHEBI:59789"/>
    </ligand>
</feature>
<feature type="binding site" evidence="1">
    <location>
        <position position="119"/>
    </location>
    <ligand>
        <name>S-adenosyl-L-methionine</name>
        <dbReference type="ChEBI" id="CHEBI:59789"/>
    </ligand>
</feature>
<dbReference type="InterPro" id="IPR029063">
    <property type="entry name" value="SAM-dependent_MTases_sf"/>
</dbReference>
<gene>
    <name evidence="1 2" type="primary">rlmJ</name>
    <name evidence="2" type="ORF">K9B37_18710</name>
</gene>
<dbReference type="EC" id="2.1.1.266" evidence="1"/>
<protein>
    <recommendedName>
        <fullName evidence="1">Ribosomal RNA large subunit methyltransferase J</fullName>
        <ecNumber evidence="1">2.1.1.266</ecNumber>
    </recommendedName>
    <alternativeName>
        <fullName evidence="1">23S rRNA (adenine(2030)-N6)-methyltransferase</fullName>
    </alternativeName>
    <alternativeName>
        <fullName evidence="1">23S rRNA m6A2030 methyltransferase</fullName>
    </alternativeName>
</protein>
<organism evidence="2 3">
    <name type="scientific">Microvirga puerhi</name>
    <dbReference type="NCBI Taxonomy" id="2876078"/>
    <lineage>
        <taxon>Bacteria</taxon>
        <taxon>Pseudomonadati</taxon>
        <taxon>Pseudomonadota</taxon>
        <taxon>Alphaproteobacteria</taxon>
        <taxon>Hyphomicrobiales</taxon>
        <taxon>Methylobacteriaceae</taxon>
        <taxon>Microvirga</taxon>
    </lineage>
</organism>
<dbReference type="PROSITE" id="PS00092">
    <property type="entry name" value="N6_MTASE"/>
    <property type="match status" value="1"/>
</dbReference>
<comment type="subunit">
    <text evidence="1">Monomer.</text>
</comment>
<keyword evidence="1" id="KW-0949">S-adenosyl-L-methionine</keyword>
<sequence>MNYRHAFHAGNFADVMKHALLVRILLYLQRKETPLRVIDTHAGIGLYDLAGDEAGRTGEWVDGIGRLDEAFSPEVEAILEPYRQVVAGIRTRHGPSIYPGSPGILRELLRWQDRGVFVELHPADYGTLNETFNTVANLKVMHLDGWTALHALIPPKEKRGLVLIDPPYEQPNELERLGTEILTALGKWETGVYAGWYPIKSLAPVDALMKRLDAESPRPGLRLELLVDDPREPARLNGSGLVVFNPPWTLREEAEILLPALAERLSQGSYAGYRCEAFGPAA</sequence>
<keyword evidence="1" id="KW-0694">RNA-binding</keyword>
<feature type="binding site" evidence="1">
    <location>
        <position position="41"/>
    </location>
    <ligand>
        <name>S-adenosyl-L-methionine</name>
        <dbReference type="ChEBI" id="CHEBI:59789"/>
    </ligand>
</feature>
<keyword evidence="1" id="KW-0489">Methyltransferase</keyword>
<proteinExistence type="inferred from homology"/>
<keyword evidence="1" id="KW-0808">Transferase</keyword>
<dbReference type="InterPro" id="IPR002052">
    <property type="entry name" value="DNA_methylase_N6_adenine_CS"/>
</dbReference>
<reference evidence="2 3" key="1">
    <citation type="submission" date="2021-09" db="EMBL/GenBank/DDBJ databases">
        <title>The complete genome sequence of a new microorganism.</title>
        <authorList>
            <person name="Zi Z."/>
        </authorList>
    </citation>
    <scope>NUCLEOTIDE SEQUENCE [LARGE SCALE GENOMIC DNA]</scope>
    <source>
        <strain evidence="2 3">WGZ8</strain>
    </source>
</reference>
<dbReference type="PANTHER" id="PTHR37426">
    <property type="entry name" value="RIBOSOMAL RNA LARGE SUBUNIT METHYLTRANSFERASE J"/>
    <property type="match status" value="1"/>
</dbReference>
<comment type="catalytic activity">
    <reaction evidence="1">
        <text>adenosine(2030) in 23S rRNA + S-adenosyl-L-methionine = N(6)-methyladenosine(2030) in 23S rRNA + S-adenosyl-L-homocysteine + H(+)</text>
        <dbReference type="Rhea" id="RHEA:43736"/>
        <dbReference type="Rhea" id="RHEA-COMP:10668"/>
        <dbReference type="Rhea" id="RHEA-COMP:10669"/>
        <dbReference type="ChEBI" id="CHEBI:15378"/>
        <dbReference type="ChEBI" id="CHEBI:57856"/>
        <dbReference type="ChEBI" id="CHEBI:59789"/>
        <dbReference type="ChEBI" id="CHEBI:74411"/>
        <dbReference type="ChEBI" id="CHEBI:74449"/>
        <dbReference type="EC" id="2.1.1.266"/>
    </reaction>
</comment>
<feature type="binding site" evidence="1">
    <location>
        <position position="165"/>
    </location>
    <ligand>
        <name>S-adenosyl-L-methionine</name>
        <dbReference type="ChEBI" id="CHEBI:59789"/>
    </ligand>
</feature>
<evidence type="ECO:0000313" key="2">
    <source>
        <dbReference type="EMBL" id="MBZ6078291.1"/>
    </source>
</evidence>
<feature type="binding site" evidence="1">
    <location>
        <begin position="144"/>
        <end position="145"/>
    </location>
    <ligand>
        <name>S-adenosyl-L-methionine</name>
        <dbReference type="ChEBI" id="CHEBI:59789"/>
    </ligand>
</feature>
<accession>A0ABS7VRV6</accession>
<dbReference type="SUPFAM" id="SSF53335">
    <property type="entry name" value="S-adenosyl-L-methionine-dependent methyltransferases"/>
    <property type="match status" value="1"/>
</dbReference>
<dbReference type="HAMAP" id="MF_00934">
    <property type="entry name" value="23SrRNA_methyltr_J"/>
    <property type="match status" value="1"/>
</dbReference>
<dbReference type="Gene3D" id="3.40.50.150">
    <property type="entry name" value="Vaccinia Virus protein VP39"/>
    <property type="match status" value="1"/>
</dbReference>
<comment type="function">
    <text evidence="1">Specifically methylates the adenine in position 2030 of 23S rRNA.</text>
</comment>
<dbReference type="RefSeq" id="WP_224315045.1">
    <property type="nucleotide sequence ID" value="NZ_JAIRBM010000017.1"/>
</dbReference>
<feature type="site" description="Interaction with substrate rRNA" evidence="1">
    <location>
        <position position="3"/>
    </location>
</feature>
<keyword evidence="1" id="KW-0698">rRNA processing</keyword>
<feature type="binding site" evidence="1">
    <location>
        <position position="101"/>
    </location>
    <ligand>
        <name>S-adenosyl-L-methionine</name>
        <dbReference type="ChEBI" id="CHEBI:59789"/>
    </ligand>
</feature>
<evidence type="ECO:0000313" key="3">
    <source>
        <dbReference type="Proteomes" id="UP000704176"/>
    </source>
</evidence>